<sequence length="128" mass="13809">MADPVIRFVPDRQAYIRAHAWLAAFGMALAMAVLWMMGNPYIWTGAPAGLAAIMLRGWYMSSEELSAVWELRDGALRGPVQTIPLPQIETVRTLGSAVQVITGAGDKHLIKFQADPAATKAAIEGAMT</sequence>
<feature type="transmembrane region" description="Helical" evidence="1">
    <location>
        <begin position="14"/>
        <end position="35"/>
    </location>
</feature>
<accession>A0ABT0Q0V9</accession>
<name>A0ABT0Q0V9_9RHOB</name>
<keyword evidence="1" id="KW-0472">Membrane</keyword>
<dbReference type="RefSeq" id="WP_249707294.1">
    <property type="nucleotide sequence ID" value="NZ_JAMFMB010000004.1"/>
</dbReference>
<evidence type="ECO:0000313" key="2">
    <source>
        <dbReference type="EMBL" id="MCL6282823.1"/>
    </source>
</evidence>
<dbReference type="Proteomes" id="UP001203880">
    <property type="component" value="Unassembled WGS sequence"/>
</dbReference>
<keyword evidence="1" id="KW-0812">Transmembrane</keyword>
<keyword evidence="1" id="KW-1133">Transmembrane helix</keyword>
<evidence type="ECO:0000256" key="1">
    <source>
        <dbReference type="SAM" id="Phobius"/>
    </source>
</evidence>
<evidence type="ECO:0000313" key="3">
    <source>
        <dbReference type="Proteomes" id="UP001203880"/>
    </source>
</evidence>
<gene>
    <name evidence="2" type="ORF">M3P21_04695</name>
</gene>
<keyword evidence="3" id="KW-1185">Reference proteome</keyword>
<reference evidence="2" key="1">
    <citation type="submission" date="2022-05" db="EMBL/GenBank/DDBJ databases">
        <authorList>
            <person name="Park J.-S."/>
        </authorList>
    </citation>
    <scope>NUCLEOTIDE SEQUENCE</scope>
    <source>
        <strain evidence="2">2012CJ41-6</strain>
    </source>
</reference>
<evidence type="ECO:0008006" key="4">
    <source>
        <dbReference type="Google" id="ProtNLM"/>
    </source>
</evidence>
<proteinExistence type="predicted"/>
<dbReference type="EMBL" id="JAMFMB010000004">
    <property type="protein sequence ID" value="MCL6282823.1"/>
    <property type="molecule type" value="Genomic_DNA"/>
</dbReference>
<organism evidence="2 3">
    <name type="scientific">Ruegeria spongiae</name>
    <dbReference type="NCBI Taxonomy" id="2942209"/>
    <lineage>
        <taxon>Bacteria</taxon>
        <taxon>Pseudomonadati</taxon>
        <taxon>Pseudomonadota</taxon>
        <taxon>Alphaproteobacteria</taxon>
        <taxon>Rhodobacterales</taxon>
        <taxon>Roseobacteraceae</taxon>
        <taxon>Ruegeria</taxon>
    </lineage>
</organism>
<protein>
    <recommendedName>
        <fullName evidence="4">PH domain-containing protein</fullName>
    </recommendedName>
</protein>
<comment type="caution">
    <text evidence="2">The sequence shown here is derived from an EMBL/GenBank/DDBJ whole genome shotgun (WGS) entry which is preliminary data.</text>
</comment>